<evidence type="ECO:0000256" key="4">
    <source>
        <dbReference type="ARBA" id="ARBA00023242"/>
    </source>
</evidence>
<reference evidence="5" key="1">
    <citation type="journal article" date="2023" name="bioRxiv">
        <title>Scaffold-level genome assemblies of two parasitoid biocontrol wasps reveal the parthenogenesis mechanism and an associated novel virus.</title>
        <authorList>
            <person name="Inwood S."/>
            <person name="Skelly J."/>
            <person name="Guhlin J."/>
            <person name="Harrop T."/>
            <person name="Goldson S."/>
            <person name="Dearden P."/>
        </authorList>
    </citation>
    <scope>NUCLEOTIDE SEQUENCE</scope>
    <source>
        <strain evidence="5">Irish</strain>
        <tissue evidence="5">Whole body</tissue>
    </source>
</reference>
<accession>A0AA39C410</accession>
<sequence length="192" mass="22480">MTKVRKVKRRKTYKVSINRKRLRNKLRKLPDITCPQIKAAWDNKKSTRMNLIQMGLSYDPNKSLKIPNVKKEIVKNAKQTASGEFIETNVDSTKPKRVAKKIEVALALEEDAKAPRESMFRLPNGQVQFLTYLMDKYGDDYEAMARDKKNYYQLTWRQIRSKINTFKGIPEQYAQYLVKKGEIVLENDESSE</sequence>
<organism evidence="5 6">
    <name type="scientific">Microctonus aethiopoides</name>
    <dbReference type="NCBI Taxonomy" id="144406"/>
    <lineage>
        <taxon>Eukaryota</taxon>
        <taxon>Metazoa</taxon>
        <taxon>Ecdysozoa</taxon>
        <taxon>Arthropoda</taxon>
        <taxon>Hexapoda</taxon>
        <taxon>Insecta</taxon>
        <taxon>Pterygota</taxon>
        <taxon>Neoptera</taxon>
        <taxon>Endopterygota</taxon>
        <taxon>Hymenoptera</taxon>
        <taxon>Apocrita</taxon>
        <taxon>Ichneumonoidea</taxon>
        <taxon>Braconidae</taxon>
        <taxon>Euphorinae</taxon>
        <taxon>Microctonus</taxon>
    </lineage>
</organism>
<dbReference type="PANTHER" id="PTHR13243:SF1">
    <property type="entry name" value="NUCLEOLAR PROTEIN 16"/>
    <property type="match status" value="1"/>
</dbReference>
<comment type="subcellular location">
    <subcellularLocation>
        <location evidence="1">Nucleus</location>
        <location evidence="1">Nucleolus</location>
    </subcellularLocation>
</comment>
<protein>
    <recommendedName>
        <fullName evidence="3">Nucleolar protein 16</fullName>
    </recommendedName>
</protein>
<keyword evidence="4" id="KW-0539">Nucleus</keyword>
<comment type="similarity">
    <text evidence="2">Belongs to the NOP16 family.</text>
</comment>
<dbReference type="EMBL" id="JAQQBS010001425">
    <property type="protein sequence ID" value="KAK0157506.1"/>
    <property type="molecule type" value="Genomic_DNA"/>
</dbReference>
<dbReference type="InterPro" id="IPR019002">
    <property type="entry name" value="Ribosome_biogenesis_Nop16"/>
</dbReference>
<evidence type="ECO:0000256" key="2">
    <source>
        <dbReference type="ARBA" id="ARBA00008479"/>
    </source>
</evidence>
<proteinExistence type="inferred from homology"/>
<comment type="caution">
    <text evidence="5">The sequence shown here is derived from an EMBL/GenBank/DDBJ whole genome shotgun (WGS) entry which is preliminary data.</text>
</comment>
<name>A0AA39C410_9HYME</name>
<evidence type="ECO:0000256" key="1">
    <source>
        <dbReference type="ARBA" id="ARBA00004604"/>
    </source>
</evidence>
<gene>
    <name evidence="5" type="ORF">PV328_011246</name>
</gene>
<reference evidence="5" key="2">
    <citation type="submission" date="2023-03" db="EMBL/GenBank/DDBJ databases">
        <authorList>
            <person name="Inwood S.N."/>
            <person name="Skelly J.G."/>
            <person name="Guhlin J."/>
            <person name="Harrop T.W.R."/>
            <person name="Goldson S.G."/>
            <person name="Dearden P.K."/>
        </authorList>
    </citation>
    <scope>NUCLEOTIDE SEQUENCE</scope>
    <source>
        <strain evidence="5">Irish</strain>
        <tissue evidence="5">Whole body</tissue>
    </source>
</reference>
<dbReference type="Proteomes" id="UP001168990">
    <property type="component" value="Unassembled WGS sequence"/>
</dbReference>
<dbReference type="PANTHER" id="PTHR13243">
    <property type="entry name" value="HSPC111 PROTEIN-RELATED"/>
    <property type="match status" value="1"/>
</dbReference>
<dbReference type="GO" id="GO:0042273">
    <property type="term" value="P:ribosomal large subunit biogenesis"/>
    <property type="evidence" value="ECO:0007669"/>
    <property type="project" value="TreeGrafter"/>
</dbReference>
<dbReference type="Pfam" id="PF09420">
    <property type="entry name" value="Nop16"/>
    <property type="match status" value="1"/>
</dbReference>
<evidence type="ECO:0000256" key="3">
    <source>
        <dbReference type="ARBA" id="ARBA00015522"/>
    </source>
</evidence>
<evidence type="ECO:0000313" key="6">
    <source>
        <dbReference type="Proteomes" id="UP001168990"/>
    </source>
</evidence>
<dbReference type="GO" id="GO:0005730">
    <property type="term" value="C:nucleolus"/>
    <property type="evidence" value="ECO:0007669"/>
    <property type="project" value="UniProtKB-SubCell"/>
</dbReference>
<keyword evidence="6" id="KW-1185">Reference proteome</keyword>
<evidence type="ECO:0000313" key="5">
    <source>
        <dbReference type="EMBL" id="KAK0157506.1"/>
    </source>
</evidence>
<dbReference type="AlphaFoldDB" id="A0AA39C410"/>